<feature type="transmembrane region" description="Helical" evidence="2">
    <location>
        <begin position="12"/>
        <end position="31"/>
    </location>
</feature>
<dbReference type="AlphaFoldDB" id="A0AAV5QYL3"/>
<organism evidence="3 4">
    <name type="scientific">Pichia kluyveri</name>
    <name type="common">Yeast</name>
    <dbReference type="NCBI Taxonomy" id="36015"/>
    <lineage>
        <taxon>Eukaryota</taxon>
        <taxon>Fungi</taxon>
        <taxon>Dikarya</taxon>
        <taxon>Ascomycota</taxon>
        <taxon>Saccharomycotina</taxon>
        <taxon>Pichiomycetes</taxon>
        <taxon>Pichiales</taxon>
        <taxon>Pichiaceae</taxon>
        <taxon>Pichia</taxon>
    </lineage>
</organism>
<dbReference type="Proteomes" id="UP001378960">
    <property type="component" value="Unassembled WGS sequence"/>
</dbReference>
<keyword evidence="2" id="KW-0812">Transmembrane</keyword>
<evidence type="ECO:0000256" key="1">
    <source>
        <dbReference type="SAM" id="MobiDB-lite"/>
    </source>
</evidence>
<protein>
    <submittedName>
        <fullName evidence="3">Uncharacterized protein</fullName>
    </submittedName>
</protein>
<comment type="caution">
    <text evidence="3">The sequence shown here is derived from an EMBL/GenBank/DDBJ whole genome shotgun (WGS) entry which is preliminary data.</text>
</comment>
<evidence type="ECO:0000256" key="2">
    <source>
        <dbReference type="SAM" id="Phobius"/>
    </source>
</evidence>
<feature type="compositionally biased region" description="Basic and acidic residues" evidence="1">
    <location>
        <begin position="40"/>
        <end position="59"/>
    </location>
</feature>
<reference evidence="3 4" key="1">
    <citation type="journal article" date="2023" name="Elife">
        <title>Identification of key yeast species and microbe-microbe interactions impacting larval growth of Drosophila in the wild.</title>
        <authorList>
            <person name="Mure A."/>
            <person name="Sugiura Y."/>
            <person name="Maeda R."/>
            <person name="Honda K."/>
            <person name="Sakurai N."/>
            <person name="Takahashi Y."/>
            <person name="Watada M."/>
            <person name="Katoh T."/>
            <person name="Gotoh A."/>
            <person name="Gotoh Y."/>
            <person name="Taniguchi I."/>
            <person name="Nakamura K."/>
            <person name="Hayashi T."/>
            <person name="Katayama T."/>
            <person name="Uemura T."/>
            <person name="Hattori Y."/>
        </authorList>
    </citation>
    <scope>NUCLEOTIDE SEQUENCE [LARGE SCALE GENOMIC DNA]</scope>
    <source>
        <strain evidence="3 4">PK-24</strain>
    </source>
</reference>
<feature type="region of interest" description="Disordered" evidence="1">
    <location>
        <begin position="33"/>
        <end position="67"/>
    </location>
</feature>
<dbReference type="EMBL" id="BTGB01000001">
    <property type="protein sequence ID" value="GMM44245.1"/>
    <property type="molecule type" value="Genomic_DNA"/>
</dbReference>
<sequence length="67" mass="7650">MQLNKKQRQLSITVITSLAIISATTILFKTYPHLNPFSKNDSKDEEPKEESKDESKDELNESTEPIV</sequence>
<keyword evidence="2" id="KW-0472">Membrane</keyword>
<keyword evidence="4" id="KW-1185">Reference proteome</keyword>
<keyword evidence="2" id="KW-1133">Transmembrane helix</keyword>
<name>A0AAV5QYL3_PICKL</name>
<evidence type="ECO:0000313" key="4">
    <source>
        <dbReference type="Proteomes" id="UP001378960"/>
    </source>
</evidence>
<accession>A0AAV5QYL3</accession>
<gene>
    <name evidence="3" type="ORF">DAPK24_008200</name>
</gene>
<evidence type="ECO:0000313" key="3">
    <source>
        <dbReference type="EMBL" id="GMM44245.1"/>
    </source>
</evidence>
<proteinExistence type="predicted"/>